<protein>
    <submittedName>
        <fullName evidence="3">Uncharacterized protein</fullName>
    </submittedName>
</protein>
<feature type="chain" id="PRO_5035196982" evidence="2">
    <location>
        <begin position="16"/>
        <end position="611"/>
    </location>
</feature>
<dbReference type="Proteomes" id="UP000786811">
    <property type="component" value="Unassembled WGS sequence"/>
</dbReference>
<dbReference type="OrthoDB" id="10411245at2759"/>
<evidence type="ECO:0000256" key="2">
    <source>
        <dbReference type="SAM" id="SignalP"/>
    </source>
</evidence>
<feature type="compositionally biased region" description="Low complexity" evidence="1">
    <location>
        <begin position="358"/>
        <end position="381"/>
    </location>
</feature>
<evidence type="ECO:0000256" key="1">
    <source>
        <dbReference type="SAM" id="MobiDB-lite"/>
    </source>
</evidence>
<gene>
    <name evidence="3" type="ORF">HICCMSTLAB_LOCUS5352</name>
</gene>
<name>A0A8J2MJC9_COTCN</name>
<feature type="region of interest" description="Disordered" evidence="1">
    <location>
        <begin position="358"/>
        <end position="388"/>
    </location>
</feature>
<organism evidence="3 4">
    <name type="scientific">Cotesia congregata</name>
    <name type="common">Parasitoid wasp</name>
    <name type="synonym">Apanteles congregatus</name>
    <dbReference type="NCBI Taxonomy" id="51543"/>
    <lineage>
        <taxon>Eukaryota</taxon>
        <taxon>Metazoa</taxon>
        <taxon>Ecdysozoa</taxon>
        <taxon>Arthropoda</taxon>
        <taxon>Hexapoda</taxon>
        <taxon>Insecta</taxon>
        <taxon>Pterygota</taxon>
        <taxon>Neoptera</taxon>
        <taxon>Endopterygota</taxon>
        <taxon>Hymenoptera</taxon>
        <taxon>Apocrita</taxon>
        <taxon>Ichneumonoidea</taxon>
        <taxon>Braconidae</taxon>
        <taxon>Microgastrinae</taxon>
        <taxon>Cotesia</taxon>
    </lineage>
</organism>
<evidence type="ECO:0000313" key="4">
    <source>
        <dbReference type="Proteomes" id="UP000786811"/>
    </source>
</evidence>
<feature type="signal peptide" evidence="2">
    <location>
        <begin position="1"/>
        <end position="15"/>
    </location>
</feature>
<feature type="compositionally biased region" description="Polar residues" evidence="1">
    <location>
        <begin position="582"/>
        <end position="602"/>
    </location>
</feature>
<reference evidence="3" key="1">
    <citation type="submission" date="2021-04" db="EMBL/GenBank/DDBJ databases">
        <authorList>
            <person name="Chebbi M.A.C M."/>
        </authorList>
    </citation>
    <scope>NUCLEOTIDE SEQUENCE</scope>
</reference>
<feature type="compositionally biased region" description="Basic and acidic residues" evidence="1">
    <location>
        <begin position="546"/>
        <end position="565"/>
    </location>
</feature>
<keyword evidence="2" id="KW-0732">Signal</keyword>
<keyword evidence="4" id="KW-1185">Reference proteome</keyword>
<feature type="region of interest" description="Disordered" evidence="1">
    <location>
        <begin position="544"/>
        <end position="611"/>
    </location>
</feature>
<comment type="caution">
    <text evidence="3">The sequence shown here is derived from an EMBL/GenBank/DDBJ whole genome shotgun (WGS) entry which is preliminary data.</text>
</comment>
<dbReference type="EMBL" id="CAJNRD030001119">
    <property type="protein sequence ID" value="CAG5089724.1"/>
    <property type="molecule type" value="Genomic_DNA"/>
</dbReference>
<feature type="region of interest" description="Disordered" evidence="1">
    <location>
        <begin position="506"/>
        <end position="532"/>
    </location>
</feature>
<dbReference type="AlphaFoldDB" id="A0A8J2MJC9"/>
<proteinExistence type="predicted"/>
<sequence length="611" mass="64336">MKIILGFLLCGLACALPYNKTGKLEAPKIKTDLKTKEDKLFTSLLPKVFNQTGVNNSRAKKQATYYFVQPDSTQCCPCSGAGASGTTGTFGTAGHTGSYRIIETTGTTGTTGTIGTSGTVGTTGTVGTIGTSGTVGTSGTAGHSGTIRIIDSSGNIGTTGTGGHTGIIRLGGIGTTGTTGTTGTGTITNENLNYGSSPSSGGTTYLFQPGSTSSQGGQLTTCCYPCVVPAPQPPPQPPIVVTVDKTVTPPPTQPPIVVQFESHPAPQPDIYLHMKTPAIQMQNSYTNSTHTEKIVEHKSDESTKCDQDTYVVLPPADTQSSVMYVQFPIIQHQTPVFPQILVGSSKLINACLNKTGSSSVAESESSSSSSSSETTSSGSNSFATNSGVSCEATQQVDAGNNNNINGQLLHFPGEANQQGQFYSGQVYQSGQFNGYGLGQFNQPGPFDPQVNSNAPLQPQICGVEGNFNLNRFQPSPGSWAGNFEIPREQQIYRYPSFRAANNDDLNKQIPQLNPVTGRPDQHVGQGQMTPDNLMRRYFSRSVSADKGAEFDSSEVKSSADSHEVQPQDGKGASVSPPVQVLPSLTKNSLKNFENNKDSSGSKISDRKKFKN</sequence>
<evidence type="ECO:0000313" key="3">
    <source>
        <dbReference type="EMBL" id="CAG5089724.1"/>
    </source>
</evidence>
<accession>A0A8J2MJC9</accession>